<keyword evidence="3" id="KW-1185">Reference proteome</keyword>
<feature type="region of interest" description="Disordered" evidence="1">
    <location>
        <begin position="80"/>
        <end position="115"/>
    </location>
</feature>
<feature type="compositionally biased region" description="Polar residues" evidence="1">
    <location>
        <begin position="106"/>
        <end position="115"/>
    </location>
</feature>
<dbReference type="RefSeq" id="WP_324669778.1">
    <property type="nucleotide sequence ID" value="NZ_CP141614.1"/>
</dbReference>
<reference evidence="3" key="1">
    <citation type="submission" date="2023-12" db="EMBL/GenBank/DDBJ databases">
        <title>Novel isolates from deep terrestrial aquifers shed light on the physiology and ecology of the class Limnochordia.</title>
        <authorList>
            <person name="Karnachuk O.V."/>
            <person name="Lukina A.P."/>
            <person name="Avakyan M.R."/>
            <person name="Kadnikov V."/>
            <person name="Begmatov S."/>
            <person name="Beletsky A.V."/>
            <person name="Mardanov A.V."/>
            <person name="Ravin N.V."/>
        </authorList>
    </citation>
    <scope>NUCLEOTIDE SEQUENCE [LARGE SCALE GENOMIC DNA]</scope>
    <source>
        <strain evidence="3">LN</strain>
    </source>
</reference>
<dbReference type="Gene3D" id="6.10.10.80">
    <property type="entry name" value="Small, acid-soluble spore protein, alpha/beta type-like"/>
    <property type="match status" value="1"/>
</dbReference>
<name>A0ABZ1BRY6_9FIRM</name>
<dbReference type="Pfam" id="PF00269">
    <property type="entry name" value="SASP"/>
    <property type="match status" value="1"/>
</dbReference>
<gene>
    <name evidence="2" type="ORF">VLY81_04210</name>
</gene>
<evidence type="ECO:0000256" key="1">
    <source>
        <dbReference type="SAM" id="MobiDB-lite"/>
    </source>
</evidence>
<evidence type="ECO:0000313" key="3">
    <source>
        <dbReference type="Proteomes" id="UP001333102"/>
    </source>
</evidence>
<dbReference type="PANTHER" id="PTHR36107">
    <property type="entry name" value="SMALL, ACID-SOLUBLE SPORE PROTEIN A"/>
    <property type="match status" value="1"/>
</dbReference>
<dbReference type="InterPro" id="IPR038300">
    <property type="entry name" value="SASP_sf_alpha/beta"/>
</dbReference>
<dbReference type="EMBL" id="CP141614">
    <property type="protein sequence ID" value="WRP15375.1"/>
    <property type="molecule type" value="Genomic_DNA"/>
</dbReference>
<dbReference type="InterPro" id="IPR050847">
    <property type="entry name" value="SASP_DNA-binding"/>
</dbReference>
<dbReference type="PANTHER" id="PTHR36107:SF1">
    <property type="entry name" value="SMALL, ACID-SOLUBLE SPORE PROTEIN A"/>
    <property type="match status" value="1"/>
</dbReference>
<sequence>MAAGQKRNRPLITQALGALDKFKYEVASELNINPEYKSGYWGNISARECGAVGGNMVRRMIAAAEQTLAQQAAGAAQQAFRASLPLEPDAQRGTTSAHNPSEIRPGQSQSAFGIQ</sequence>
<organism evidence="2 3">
    <name type="scientific">Geochorda subterranea</name>
    <dbReference type="NCBI Taxonomy" id="3109564"/>
    <lineage>
        <taxon>Bacteria</taxon>
        <taxon>Bacillati</taxon>
        <taxon>Bacillota</taxon>
        <taxon>Limnochordia</taxon>
        <taxon>Limnochordales</taxon>
        <taxon>Geochordaceae</taxon>
        <taxon>Geochorda</taxon>
    </lineage>
</organism>
<accession>A0ABZ1BRY6</accession>
<evidence type="ECO:0000313" key="2">
    <source>
        <dbReference type="EMBL" id="WRP15375.1"/>
    </source>
</evidence>
<proteinExistence type="predicted"/>
<dbReference type="InterPro" id="IPR001448">
    <property type="entry name" value="SASP_alpha/beta-type"/>
</dbReference>
<protein>
    <submittedName>
        <fullName evidence="2">Alpha/beta-type small acid-soluble spore protein</fullName>
    </submittedName>
</protein>
<dbReference type="Proteomes" id="UP001333102">
    <property type="component" value="Chromosome"/>
</dbReference>